<reference evidence="3" key="1">
    <citation type="journal article" date="2021" name="PeerJ">
        <title>Extensive microbial diversity within the chicken gut microbiome revealed by metagenomics and culture.</title>
        <authorList>
            <person name="Gilroy R."/>
            <person name="Ravi A."/>
            <person name="Getino M."/>
            <person name="Pursley I."/>
            <person name="Horton D.L."/>
            <person name="Alikhan N.F."/>
            <person name="Baker D."/>
            <person name="Gharbi K."/>
            <person name="Hall N."/>
            <person name="Watson M."/>
            <person name="Adriaenssens E.M."/>
            <person name="Foster-Nyarko E."/>
            <person name="Jarju S."/>
            <person name="Secka A."/>
            <person name="Antonio M."/>
            <person name="Oren A."/>
            <person name="Chaudhuri R.R."/>
            <person name="La Ragione R."/>
            <person name="Hildebrand F."/>
            <person name="Pallen M.J."/>
        </authorList>
    </citation>
    <scope>NUCLEOTIDE SEQUENCE</scope>
    <source>
        <strain evidence="3">ChiHjej11B10-19426</strain>
    </source>
</reference>
<dbReference type="GO" id="GO:0090071">
    <property type="term" value="P:negative regulation of ribosome biogenesis"/>
    <property type="evidence" value="ECO:0007669"/>
    <property type="project" value="UniProtKB-UniRule"/>
</dbReference>
<protein>
    <recommendedName>
        <fullName evidence="2">Ribosomal silencing factor RsfS</fullName>
    </recommendedName>
</protein>
<comment type="subcellular location">
    <subcellularLocation>
        <location evidence="2">Cytoplasm</location>
    </subcellularLocation>
</comment>
<dbReference type="GO" id="GO:0042256">
    <property type="term" value="P:cytosolic ribosome assembly"/>
    <property type="evidence" value="ECO:0007669"/>
    <property type="project" value="UniProtKB-UniRule"/>
</dbReference>
<keyword evidence="2" id="KW-0678">Repressor</keyword>
<comment type="function">
    <text evidence="2">Functions as a ribosomal silencing factor. Interacts with ribosomal protein uL14 (rplN), blocking formation of intersubunit bridge B8. Prevents association of the 30S and 50S ribosomal subunits and the formation of functional ribosomes, thus repressing translation.</text>
</comment>
<gene>
    <name evidence="2 3" type="primary">rsfS</name>
    <name evidence="3" type="ORF">H9816_01640</name>
</gene>
<comment type="similarity">
    <text evidence="1 2">Belongs to the Iojap/RsfS family.</text>
</comment>
<comment type="caution">
    <text evidence="3">The sequence shown here is derived from an EMBL/GenBank/DDBJ whole genome shotgun (WGS) entry which is preliminary data.</text>
</comment>
<dbReference type="NCBIfam" id="TIGR00090">
    <property type="entry name" value="rsfS_iojap_ybeB"/>
    <property type="match status" value="1"/>
</dbReference>
<dbReference type="SUPFAM" id="SSF81301">
    <property type="entry name" value="Nucleotidyltransferase"/>
    <property type="match status" value="1"/>
</dbReference>
<dbReference type="Gene3D" id="3.30.460.10">
    <property type="entry name" value="Beta Polymerase, domain 2"/>
    <property type="match status" value="1"/>
</dbReference>
<dbReference type="GO" id="GO:0017148">
    <property type="term" value="P:negative regulation of translation"/>
    <property type="evidence" value="ECO:0007669"/>
    <property type="project" value="UniProtKB-UniRule"/>
</dbReference>
<dbReference type="AlphaFoldDB" id="A0A9D2DCP7"/>
<organism evidence="3 4">
    <name type="scientific">Candidatus Tidjanibacter faecipullorum</name>
    <dbReference type="NCBI Taxonomy" id="2838766"/>
    <lineage>
        <taxon>Bacteria</taxon>
        <taxon>Pseudomonadati</taxon>
        <taxon>Bacteroidota</taxon>
        <taxon>Bacteroidia</taxon>
        <taxon>Bacteroidales</taxon>
        <taxon>Rikenellaceae</taxon>
        <taxon>Tidjanibacter</taxon>
    </lineage>
</organism>
<evidence type="ECO:0000256" key="1">
    <source>
        <dbReference type="ARBA" id="ARBA00010574"/>
    </source>
</evidence>
<dbReference type="Proteomes" id="UP000824014">
    <property type="component" value="Unassembled WGS sequence"/>
</dbReference>
<evidence type="ECO:0000313" key="4">
    <source>
        <dbReference type="Proteomes" id="UP000824014"/>
    </source>
</evidence>
<dbReference type="GO" id="GO:0005737">
    <property type="term" value="C:cytoplasm"/>
    <property type="evidence" value="ECO:0007669"/>
    <property type="project" value="UniProtKB-SubCell"/>
</dbReference>
<dbReference type="Pfam" id="PF02410">
    <property type="entry name" value="RsfS"/>
    <property type="match status" value="1"/>
</dbReference>
<sequence length="117" mass="13087">MDKLLETIVSAIEDKKGHNILSIDLTGIDGAITDAFVVCSAESTTQVAAIADGIEEKVLETLGEKPRRIEGLQNAVWVVVDYMDVMVHIFQTQAREFYRLEELWADAPSTRYGEWEA</sequence>
<keyword evidence="2" id="KW-0810">Translation regulation</keyword>
<reference evidence="3" key="2">
    <citation type="submission" date="2021-04" db="EMBL/GenBank/DDBJ databases">
        <authorList>
            <person name="Gilroy R."/>
        </authorList>
    </citation>
    <scope>NUCLEOTIDE SEQUENCE</scope>
    <source>
        <strain evidence="3">ChiHjej11B10-19426</strain>
    </source>
</reference>
<evidence type="ECO:0000313" key="3">
    <source>
        <dbReference type="EMBL" id="HIZ14606.1"/>
    </source>
</evidence>
<dbReference type="InterPro" id="IPR004394">
    <property type="entry name" value="Iojap/RsfS/C7orf30"/>
</dbReference>
<keyword evidence="2" id="KW-0963">Cytoplasm</keyword>
<dbReference type="PANTHER" id="PTHR21043:SF0">
    <property type="entry name" value="MITOCHONDRIAL ASSEMBLY OF RIBOSOMAL LARGE SUBUNIT PROTEIN 1"/>
    <property type="match status" value="1"/>
</dbReference>
<dbReference type="EMBL" id="DXCC01000004">
    <property type="protein sequence ID" value="HIZ14606.1"/>
    <property type="molecule type" value="Genomic_DNA"/>
</dbReference>
<comment type="subunit">
    <text evidence="2">Interacts with ribosomal protein uL14 (rplN).</text>
</comment>
<dbReference type="GO" id="GO:0043023">
    <property type="term" value="F:ribosomal large subunit binding"/>
    <property type="evidence" value="ECO:0007669"/>
    <property type="project" value="TreeGrafter"/>
</dbReference>
<dbReference type="PANTHER" id="PTHR21043">
    <property type="entry name" value="IOJAP SUPERFAMILY ORTHOLOG"/>
    <property type="match status" value="1"/>
</dbReference>
<accession>A0A9D2DCP7</accession>
<name>A0A9D2DCP7_9BACT</name>
<evidence type="ECO:0000256" key="2">
    <source>
        <dbReference type="HAMAP-Rule" id="MF_01477"/>
    </source>
</evidence>
<proteinExistence type="inferred from homology"/>
<dbReference type="InterPro" id="IPR043519">
    <property type="entry name" value="NT_sf"/>
</dbReference>
<dbReference type="HAMAP" id="MF_01477">
    <property type="entry name" value="Iojap_RsfS"/>
    <property type="match status" value="1"/>
</dbReference>